<dbReference type="Proteomes" id="UP001316384">
    <property type="component" value="Chromosome"/>
</dbReference>
<evidence type="ECO:0000259" key="2">
    <source>
        <dbReference type="Pfam" id="PF18651"/>
    </source>
</evidence>
<accession>A0ABY5KJU5</accession>
<evidence type="ECO:0000313" key="5">
    <source>
        <dbReference type="EMBL" id="UUI70772.1"/>
    </source>
</evidence>
<evidence type="ECO:0000313" key="6">
    <source>
        <dbReference type="Proteomes" id="UP001316384"/>
    </source>
</evidence>
<reference evidence="5 6" key="1">
    <citation type="submission" date="2022-07" db="EMBL/GenBank/DDBJ databases">
        <title>Novel species in genus cellulomonas.</title>
        <authorList>
            <person name="Ye L."/>
        </authorList>
    </citation>
    <scope>NUCLEOTIDE SEQUENCE [LARGE SCALE GENOMIC DNA]</scope>
    <source>
        <strain evidence="6">zg-B89</strain>
    </source>
</reference>
<dbReference type="InterPro" id="IPR047589">
    <property type="entry name" value="DUF11_rpt"/>
</dbReference>
<name>A0ABY5KJU5_9CELL</name>
<evidence type="ECO:0000259" key="3">
    <source>
        <dbReference type="Pfam" id="PF20009"/>
    </source>
</evidence>
<proteinExistence type="predicted"/>
<sequence>MHAVARTQRGGGARRAALGAALALVLGLGLAPVVDAMTATPAAAAVGDLATSTNSGSALMATEGAGRYKDRIVWINWGTPGQVLPGGASAGTQATTTVTTRQDLSADARLEVACTMTRGHQQDVDVYRPGTWTADGLPQLYRTAQGAANNLIAGFRAPLGTDRDVTVSCVAELATYAAAGFTGTRTAQTVPLAGLVVADAESTKAEESIRATGTTATTWRVIDRYAGTCGTQYRAAVSGNALTFSANGECPAGQYSATAVALAQGATTLNLHLDGSAGQTAAAVGYVLGADYGDAAETYGHGPAVVQPTWTAGTTVGATVTNVLAANFTLATMAAPATRLGAQAFPNRTVPHSADATGDTGWAVPNGTTGATTVRPDEDAFAAAPRLTARVGVASTYTLSVACTGGRVRGWLDWNANGVFNTGEQTNTAACTGGATTLTWSGVTVTASQLGLRTLRVAAATTDAQLLTATTPIVAGEVEDWQVTLTATVRVTKTANAVTMPAGGTVRYTVTVSNAGAGAVTAYLVDDYAGALDDATLGTVTRPAGSTFTDNGTGRFAWSGTVAANGSVTLTYDMTMRSSAGGPGDQVLTNVVAVSTAAINGGVTCVAGSDEQLTGQCARVDLYRPGMTIDKQAYRATDLSTELASGVELAPGTAVVWHYVVRNTGSVPLAGVVVSDTWSQIRTTVAGSTSTGGTTTLTCPGRTPGTSVDLGTLAVGATVTCTATGTVVPYP</sequence>
<feature type="domain" description="GEVED" evidence="3">
    <location>
        <begin position="408"/>
        <end position="484"/>
    </location>
</feature>
<dbReference type="NCBIfam" id="TIGR01451">
    <property type="entry name" value="B_ant_repeat"/>
    <property type="match status" value="1"/>
</dbReference>
<dbReference type="Pfam" id="PF20009">
    <property type="entry name" value="GEVED"/>
    <property type="match status" value="1"/>
</dbReference>
<dbReference type="InterPro" id="IPR006311">
    <property type="entry name" value="TAT_signal"/>
</dbReference>
<feature type="region of interest" description="Disordered" evidence="1">
    <location>
        <begin position="353"/>
        <end position="373"/>
    </location>
</feature>
<evidence type="ECO:0000259" key="4">
    <source>
        <dbReference type="Pfam" id="PF25549"/>
    </source>
</evidence>
<evidence type="ECO:0000256" key="1">
    <source>
        <dbReference type="SAM" id="MobiDB-lite"/>
    </source>
</evidence>
<organism evidence="5 6">
    <name type="scientific">Cellulomonas xiejunii</name>
    <dbReference type="NCBI Taxonomy" id="2968083"/>
    <lineage>
        <taxon>Bacteria</taxon>
        <taxon>Bacillati</taxon>
        <taxon>Actinomycetota</taxon>
        <taxon>Actinomycetes</taxon>
        <taxon>Micrococcales</taxon>
        <taxon>Cellulomonadaceae</taxon>
        <taxon>Cellulomonas</taxon>
    </lineage>
</organism>
<dbReference type="InterPro" id="IPR045474">
    <property type="entry name" value="GEVED"/>
</dbReference>
<dbReference type="RefSeq" id="WP_227576124.1">
    <property type="nucleotide sequence ID" value="NZ_CP101987.1"/>
</dbReference>
<feature type="domain" description="Surface adhesin CshA non-repetitive" evidence="2">
    <location>
        <begin position="70"/>
        <end position="287"/>
    </location>
</feature>
<protein>
    <submittedName>
        <fullName evidence="5">CshA/CshB family fibrillar adhesin-related protein</fullName>
    </submittedName>
</protein>
<keyword evidence="6" id="KW-1185">Reference proteome</keyword>
<dbReference type="InterPro" id="IPR057687">
    <property type="entry name" value="DUF7927"/>
</dbReference>
<dbReference type="Pfam" id="PF25549">
    <property type="entry name" value="DUF7927"/>
    <property type="match status" value="1"/>
</dbReference>
<dbReference type="InterPro" id="IPR040683">
    <property type="entry name" value="CshA_NR2"/>
</dbReference>
<dbReference type="Pfam" id="PF18651">
    <property type="entry name" value="CshA_NR2"/>
    <property type="match status" value="1"/>
</dbReference>
<gene>
    <name evidence="5" type="ORF">NP048_13335</name>
</gene>
<feature type="domain" description="DUF7927" evidence="4">
    <location>
        <begin position="493"/>
        <end position="598"/>
    </location>
</feature>
<dbReference type="PROSITE" id="PS51318">
    <property type="entry name" value="TAT"/>
    <property type="match status" value="1"/>
</dbReference>
<dbReference type="EMBL" id="CP101987">
    <property type="protein sequence ID" value="UUI70772.1"/>
    <property type="molecule type" value="Genomic_DNA"/>
</dbReference>